<dbReference type="Proteomes" id="UP000674234">
    <property type="component" value="Unassembled WGS sequence"/>
</dbReference>
<accession>A0A940WEZ4</accession>
<comment type="caution">
    <text evidence="11">The sequence shown here is derived from an EMBL/GenBank/DDBJ whole genome shotgun (WGS) entry which is preliminary data.</text>
</comment>
<evidence type="ECO:0000256" key="4">
    <source>
        <dbReference type="ARBA" id="ARBA00022496"/>
    </source>
</evidence>
<dbReference type="SUPFAM" id="SSF52540">
    <property type="entry name" value="P-loop containing nucleoside triphosphate hydrolases"/>
    <property type="match status" value="1"/>
</dbReference>
<keyword evidence="8" id="KW-0406">Ion transport</keyword>
<dbReference type="InterPro" id="IPR003439">
    <property type="entry name" value="ABC_transporter-like_ATP-bd"/>
</dbReference>
<evidence type="ECO:0000256" key="6">
    <source>
        <dbReference type="ARBA" id="ARBA00022840"/>
    </source>
</evidence>
<evidence type="ECO:0000313" key="12">
    <source>
        <dbReference type="Proteomes" id="UP000674234"/>
    </source>
</evidence>
<dbReference type="PROSITE" id="PS50893">
    <property type="entry name" value="ABC_TRANSPORTER_2"/>
    <property type="match status" value="1"/>
</dbReference>
<keyword evidence="7" id="KW-0408">Iron</keyword>
<dbReference type="FunFam" id="3.40.50.300:FF:000134">
    <property type="entry name" value="Iron-enterobactin ABC transporter ATP-binding protein"/>
    <property type="match status" value="1"/>
</dbReference>
<dbReference type="InterPro" id="IPR017871">
    <property type="entry name" value="ABC_transporter-like_CS"/>
</dbReference>
<evidence type="ECO:0000313" key="11">
    <source>
        <dbReference type="EMBL" id="MBP2704315.1"/>
    </source>
</evidence>
<gene>
    <name evidence="11" type="ORF">JOL79_10875</name>
</gene>
<keyword evidence="12" id="KW-1185">Reference proteome</keyword>
<evidence type="ECO:0000256" key="5">
    <source>
        <dbReference type="ARBA" id="ARBA00022741"/>
    </source>
</evidence>
<dbReference type="PROSITE" id="PS00211">
    <property type="entry name" value="ABC_TRANSPORTER_1"/>
    <property type="match status" value="1"/>
</dbReference>
<dbReference type="GO" id="GO:0006826">
    <property type="term" value="P:iron ion transport"/>
    <property type="evidence" value="ECO:0007669"/>
    <property type="project" value="UniProtKB-KW"/>
</dbReference>
<dbReference type="RefSeq" id="WP_210155625.1">
    <property type="nucleotide sequence ID" value="NZ_JAFCNB010000005.1"/>
</dbReference>
<evidence type="ECO:0000256" key="1">
    <source>
        <dbReference type="ARBA" id="ARBA00004202"/>
    </source>
</evidence>
<keyword evidence="4" id="KW-0410">Iron transport</keyword>
<dbReference type="AlphaFoldDB" id="A0A940WEZ4"/>
<evidence type="ECO:0000259" key="10">
    <source>
        <dbReference type="PROSITE" id="PS50893"/>
    </source>
</evidence>
<dbReference type="Gene3D" id="3.40.50.300">
    <property type="entry name" value="P-loop containing nucleotide triphosphate hydrolases"/>
    <property type="match status" value="1"/>
</dbReference>
<proteinExistence type="predicted"/>
<evidence type="ECO:0000256" key="2">
    <source>
        <dbReference type="ARBA" id="ARBA00022448"/>
    </source>
</evidence>
<dbReference type="GO" id="GO:0005524">
    <property type="term" value="F:ATP binding"/>
    <property type="evidence" value="ECO:0007669"/>
    <property type="project" value="UniProtKB-KW"/>
</dbReference>
<dbReference type="PANTHER" id="PTHR42771:SF2">
    <property type="entry name" value="IRON(3+)-HYDROXAMATE IMPORT ATP-BINDING PROTEIN FHUC"/>
    <property type="match status" value="1"/>
</dbReference>
<dbReference type="Pfam" id="PF00005">
    <property type="entry name" value="ABC_tran"/>
    <property type="match status" value="1"/>
</dbReference>
<dbReference type="GO" id="GO:0005886">
    <property type="term" value="C:plasma membrane"/>
    <property type="evidence" value="ECO:0007669"/>
    <property type="project" value="UniProtKB-SubCell"/>
</dbReference>
<sequence>MPDQRGPHRLGARELTTGYGTAVVLGDVTVDIPEGRITAMIGANGCGKSTLLRTLGRALDPMAGTVLLDGKDIATEPRRSVARLLALLPQSPVAPEGLTVRELCGFGRHPHRGMLARDTAADRAAVEQALAAAGLDDLAERPLHRLSGGQRQRAWIAMALAQETPIMLLDEPTTYLDIAHQLDVLNLLADLNRTQGRTIVMVLHDLNQAAQYAHHLVAVADGGVYATGSPEDLLTPELVRAVFGVESVVVPHPVTGTPLCLPIGTGRTAGETTAVRPGGAGEG</sequence>
<name>A0A940WEZ4_9ACTN</name>
<dbReference type="PANTHER" id="PTHR42771">
    <property type="entry name" value="IRON(3+)-HYDROXAMATE IMPORT ATP-BINDING PROTEIN FHUC"/>
    <property type="match status" value="1"/>
</dbReference>
<dbReference type="InterPro" id="IPR027417">
    <property type="entry name" value="P-loop_NTPase"/>
</dbReference>
<feature type="domain" description="ABC transporter" evidence="10">
    <location>
        <begin position="10"/>
        <end position="246"/>
    </location>
</feature>
<protein>
    <submittedName>
        <fullName evidence="11">ABC transporter ATP-binding protein</fullName>
    </submittedName>
</protein>
<dbReference type="SMART" id="SM00382">
    <property type="entry name" value="AAA"/>
    <property type="match status" value="1"/>
</dbReference>
<evidence type="ECO:0000256" key="9">
    <source>
        <dbReference type="ARBA" id="ARBA00023136"/>
    </source>
</evidence>
<evidence type="ECO:0000256" key="7">
    <source>
        <dbReference type="ARBA" id="ARBA00023004"/>
    </source>
</evidence>
<keyword evidence="3" id="KW-1003">Cell membrane</keyword>
<reference evidence="11" key="1">
    <citation type="submission" date="2021-02" db="EMBL/GenBank/DDBJ databases">
        <title>Draft genome sequence of Microbispora sp. RL4-1S isolated from rice leaves in Thailand.</title>
        <authorList>
            <person name="Muangham S."/>
            <person name="Duangmal K."/>
        </authorList>
    </citation>
    <scope>NUCLEOTIDE SEQUENCE</scope>
    <source>
        <strain evidence="11">RL4-1S</strain>
    </source>
</reference>
<dbReference type="CDD" id="cd03214">
    <property type="entry name" value="ABC_Iron-Siderophores_B12_Hemin"/>
    <property type="match status" value="1"/>
</dbReference>
<organism evidence="11 12">
    <name type="scientific">Microbispora oryzae</name>
    <dbReference type="NCBI Taxonomy" id="2806554"/>
    <lineage>
        <taxon>Bacteria</taxon>
        <taxon>Bacillati</taxon>
        <taxon>Actinomycetota</taxon>
        <taxon>Actinomycetes</taxon>
        <taxon>Streptosporangiales</taxon>
        <taxon>Streptosporangiaceae</taxon>
        <taxon>Microbispora</taxon>
    </lineage>
</organism>
<keyword evidence="9" id="KW-0472">Membrane</keyword>
<keyword evidence="5" id="KW-0547">Nucleotide-binding</keyword>
<evidence type="ECO:0000256" key="8">
    <source>
        <dbReference type="ARBA" id="ARBA00023065"/>
    </source>
</evidence>
<dbReference type="InterPro" id="IPR003593">
    <property type="entry name" value="AAA+_ATPase"/>
</dbReference>
<keyword evidence="6 11" id="KW-0067">ATP-binding</keyword>
<keyword evidence="2" id="KW-0813">Transport</keyword>
<dbReference type="GO" id="GO:0016887">
    <property type="term" value="F:ATP hydrolysis activity"/>
    <property type="evidence" value="ECO:0007669"/>
    <property type="project" value="InterPro"/>
</dbReference>
<evidence type="ECO:0000256" key="3">
    <source>
        <dbReference type="ARBA" id="ARBA00022475"/>
    </source>
</evidence>
<dbReference type="InterPro" id="IPR051535">
    <property type="entry name" value="Siderophore_ABC-ATPase"/>
</dbReference>
<comment type="subcellular location">
    <subcellularLocation>
        <location evidence="1">Cell membrane</location>
        <topology evidence="1">Peripheral membrane protein</topology>
    </subcellularLocation>
</comment>
<dbReference type="EMBL" id="JAFCNB010000005">
    <property type="protein sequence ID" value="MBP2704315.1"/>
    <property type="molecule type" value="Genomic_DNA"/>
</dbReference>